<evidence type="ECO:0000313" key="3">
    <source>
        <dbReference type="Proteomes" id="UP000026915"/>
    </source>
</evidence>
<feature type="compositionally biased region" description="Basic and acidic residues" evidence="1">
    <location>
        <begin position="18"/>
        <end position="34"/>
    </location>
</feature>
<reference evidence="2 3" key="1">
    <citation type="journal article" date="2013" name="Genome Biol.">
        <title>The genome sequence of the most widely cultivated cacao type and its use to identify candidate genes regulating pod color.</title>
        <authorList>
            <person name="Motamayor J.C."/>
            <person name="Mockaitis K."/>
            <person name="Schmutz J."/>
            <person name="Haiminen N."/>
            <person name="Iii D.L."/>
            <person name="Cornejo O."/>
            <person name="Findley S.D."/>
            <person name="Zheng P."/>
            <person name="Utro F."/>
            <person name="Royaert S."/>
            <person name="Saski C."/>
            <person name="Jenkins J."/>
            <person name="Podicheti R."/>
            <person name="Zhao M."/>
            <person name="Scheffler B.E."/>
            <person name="Stack J.C."/>
            <person name="Feltus F.A."/>
            <person name="Mustiga G.M."/>
            <person name="Amores F."/>
            <person name="Phillips W."/>
            <person name="Marelli J.P."/>
            <person name="May G.D."/>
            <person name="Shapiro H."/>
            <person name="Ma J."/>
            <person name="Bustamante C.D."/>
            <person name="Schnell R.J."/>
            <person name="Main D."/>
            <person name="Gilbert D."/>
            <person name="Parida L."/>
            <person name="Kuhn D.N."/>
        </authorList>
    </citation>
    <scope>NUCLEOTIDE SEQUENCE [LARGE SCALE GENOMIC DNA]</scope>
    <source>
        <strain evidence="3">cv. Matina 1-6</strain>
    </source>
</reference>
<gene>
    <name evidence="2" type="ORF">TCM_027563</name>
</gene>
<dbReference type="AlphaFoldDB" id="A0A061G8J1"/>
<evidence type="ECO:0000256" key="1">
    <source>
        <dbReference type="SAM" id="MobiDB-lite"/>
    </source>
</evidence>
<organism evidence="2 3">
    <name type="scientific">Theobroma cacao</name>
    <name type="common">Cacao</name>
    <name type="synonym">Cocoa</name>
    <dbReference type="NCBI Taxonomy" id="3641"/>
    <lineage>
        <taxon>Eukaryota</taxon>
        <taxon>Viridiplantae</taxon>
        <taxon>Streptophyta</taxon>
        <taxon>Embryophyta</taxon>
        <taxon>Tracheophyta</taxon>
        <taxon>Spermatophyta</taxon>
        <taxon>Magnoliopsida</taxon>
        <taxon>eudicotyledons</taxon>
        <taxon>Gunneridae</taxon>
        <taxon>Pentapetalae</taxon>
        <taxon>rosids</taxon>
        <taxon>malvids</taxon>
        <taxon>Malvales</taxon>
        <taxon>Malvaceae</taxon>
        <taxon>Byttnerioideae</taxon>
        <taxon>Theobroma</taxon>
    </lineage>
</organism>
<protein>
    <submittedName>
        <fullName evidence="2">Uncharacterized protein</fullName>
    </submittedName>
</protein>
<dbReference type="Gramene" id="EOY26150">
    <property type="protein sequence ID" value="EOY26150"/>
    <property type="gene ID" value="TCM_027563"/>
</dbReference>
<dbReference type="InParanoid" id="A0A061G8J1"/>
<dbReference type="HOGENOM" id="CLU_173634_0_0_1"/>
<dbReference type="Proteomes" id="UP000026915">
    <property type="component" value="Chromosome 6"/>
</dbReference>
<evidence type="ECO:0000313" key="2">
    <source>
        <dbReference type="EMBL" id="EOY26150.1"/>
    </source>
</evidence>
<keyword evidence="3" id="KW-1185">Reference proteome</keyword>
<feature type="compositionally biased region" description="Basic residues" evidence="1">
    <location>
        <begin position="37"/>
        <end position="58"/>
    </location>
</feature>
<proteinExistence type="predicted"/>
<dbReference type="EMBL" id="CM001884">
    <property type="protein sequence ID" value="EOY26150.1"/>
    <property type="molecule type" value="Genomic_DNA"/>
</dbReference>
<name>A0A061G8J1_THECC</name>
<feature type="compositionally biased region" description="Polar residues" evidence="1">
    <location>
        <begin position="1"/>
        <end position="14"/>
    </location>
</feature>
<sequence length="66" mass="7463">MMHQETQSTSLEIEQTTEEAHLDKGKAIDTDPVAKKTVGKSRKTMVTKTKAFRRRKSTRLALTSTQ</sequence>
<accession>A0A061G8J1</accession>
<feature type="region of interest" description="Disordered" evidence="1">
    <location>
        <begin position="1"/>
        <end position="66"/>
    </location>
</feature>